<comment type="caution">
    <text evidence="1">The sequence shown here is derived from an EMBL/GenBank/DDBJ whole genome shotgun (WGS) entry which is preliminary data.</text>
</comment>
<gene>
    <name evidence="1" type="ORF">TorRG33x02_174460</name>
</gene>
<dbReference type="EMBL" id="JXTC01000126">
    <property type="protein sequence ID" value="PON86797.1"/>
    <property type="molecule type" value="Genomic_DNA"/>
</dbReference>
<dbReference type="Proteomes" id="UP000237000">
    <property type="component" value="Unassembled WGS sequence"/>
</dbReference>
<protein>
    <submittedName>
        <fullName evidence="1">Uncharacterized protein</fullName>
    </submittedName>
</protein>
<dbReference type="InParanoid" id="A0A2P5EMK1"/>
<dbReference type="OrthoDB" id="10288865at2759"/>
<evidence type="ECO:0000313" key="2">
    <source>
        <dbReference type="Proteomes" id="UP000237000"/>
    </source>
</evidence>
<sequence>MGDIVFGGAFDLGIDIIEELKEIGIITTFLSVRDFWVLKQRERFDRYCED</sequence>
<dbReference type="AlphaFoldDB" id="A0A2P5EMK1"/>
<evidence type="ECO:0000313" key="1">
    <source>
        <dbReference type="EMBL" id="PON86797.1"/>
    </source>
</evidence>
<reference evidence="2" key="1">
    <citation type="submission" date="2016-06" db="EMBL/GenBank/DDBJ databases">
        <title>Parallel loss of symbiosis genes in relatives of nitrogen-fixing non-legume Parasponia.</title>
        <authorList>
            <person name="Van Velzen R."/>
            <person name="Holmer R."/>
            <person name="Bu F."/>
            <person name="Rutten L."/>
            <person name="Van Zeijl A."/>
            <person name="Liu W."/>
            <person name="Santuari L."/>
            <person name="Cao Q."/>
            <person name="Sharma T."/>
            <person name="Shen D."/>
            <person name="Roswanjaya Y."/>
            <person name="Wardhani T."/>
            <person name="Kalhor M.S."/>
            <person name="Jansen J."/>
            <person name="Van den Hoogen J."/>
            <person name="Gungor B."/>
            <person name="Hartog M."/>
            <person name="Hontelez J."/>
            <person name="Verver J."/>
            <person name="Yang W.-C."/>
            <person name="Schijlen E."/>
            <person name="Repin R."/>
            <person name="Schilthuizen M."/>
            <person name="Schranz E."/>
            <person name="Heidstra R."/>
            <person name="Miyata K."/>
            <person name="Fedorova E."/>
            <person name="Kohlen W."/>
            <person name="Bisseling T."/>
            <person name="Smit S."/>
            <person name="Geurts R."/>
        </authorList>
    </citation>
    <scope>NUCLEOTIDE SEQUENCE [LARGE SCALE GENOMIC DNA]</scope>
    <source>
        <strain evidence="2">cv. RG33-2</strain>
    </source>
</reference>
<proteinExistence type="predicted"/>
<organism evidence="1 2">
    <name type="scientific">Trema orientale</name>
    <name type="common">Charcoal tree</name>
    <name type="synonym">Celtis orientalis</name>
    <dbReference type="NCBI Taxonomy" id="63057"/>
    <lineage>
        <taxon>Eukaryota</taxon>
        <taxon>Viridiplantae</taxon>
        <taxon>Streptophyta</taxon>
        <taxon>Embryophyta</taxon>
        <taxon>Tracheophyta</taxon>
        <taxon>Spermatophyta</taxon>
        <taxon>Magnoliopsida</taxon>
        <taxon>eudicotyledons</taxon>
        <taxon>Gunneridae</taxon>
        <taxon>Pentapetalae</taxon>
        <taxon>rosids</taxon>
        <taxon>fabids</taxon>
        <taxon>Rosales</taxon>
        <taxon>Cannabaceae</taxon>
        <taxon>Trema</taxon>
    </lineage>
</organism>
<keyword evidence="2" id="KW-1185">Reference proteome</keyword>
<accession>A0A2P5EMK1</accession>
<name>A0A2P5EMK1_TREOI</name>